<feature type="transmembrane region" description="Helical" evidence="9">
    <location>
        <begin position="95"/>
        <end position="114"/>
    </location>
</feature>
<evidence type="ECO:0000313" key="11">
    <source>
        <dbReference type="EMBL" id="TCP66458.1"/>
    </source>
</evidence>
<dbReference type="InterPro" id="IPR005829">
    <property type="entry name" value="Sugar_transporter_CS"/>
</dbReference>
<feature type="transmembrane region" description="Helical" evidence="9">
    <location>
        <begin position="299"/>
        <end position="319"/>
    </location>
</feature>
<dbReference type="AlphaFoldDB" id="A0A4R2RT90"/>
<name>A0A4R2RT90_9BACL</name>
<dbReference type="InterPro" id="IPR020846">
    <property type="entry name" value="MFS_dom"/>
</dbReference>
<evidence type="ECO:0000256" key="9">
    <source>
        <dbReference type="RuleBase" id="RU365088"/>
    </source>
</evidence>
<protein>
    <recommendedName>
        <fullName evidence="9">Bcr/CflA family efflux transporter</fullName>
    </recommendedName>
</protein>
<evidence type="ECO:0000256" key="7">
    <source>
        <dbReference type="ARBA" id="ARBA00022989"/>
    </source>
</evidence>
<evidence type="ECO:0000256" key="6">
    <source>
        <dbReference type="ARBA" id="ARBA00022692"/>
    </source>
</evidence>
<evidence type="ECO:0000256" key="1">
    <source>
        <dbReference type="ARBA" id="ARBA00004651"/>
    </source>
</evidence>
<comment type="similarity">
    <text evidence="2 9">Belongs to the major facilitator superfamily. Bcr/CmlA family.</text>
</comment>
<comment type="caution">
    <text evidence="11">The sequence shown here is derived from an EMBL/GenBank/DDBJ whole genome shotgun (WGS) entry which is preliminary data.</text>
</comment>
<dbReference type="PROSITE" id="PS00216">
    <property type="entry name" value="SUGAR_TRANSPORT_1"/>
    <property type="match status" value="1"/>
</dbReference>
<feature type="transmembrane region" description="Helical" evidence="9">
    <location>
        <begin position="361"/>
        <end position="381"/>
    </location>
</feature>
<feature type="domain" description="Major facilitator superfamily (MFS) profile" evidence="10">
    <location>
        <begin position="29"/>
        <end position="412"/>
    </location>
</feature>
<reference evidence="11 12" key="1">
    <citation type="submission" date="2019-03" db="EMBL/GenBank/DDBJ databases">
        <title>Genomic Encyclopedia of Type Strains, Phase IV (KMG-IV): sequencing the most valuable type-strain genomes for metagenomic binning, comparative biology and taxonomic classification.</title>
        <authorList>
            <person name="Goeker M."/>
        </authorList>
    </citation>
    <scope>NUCLEOTIDE SEQUENCE [LARGE SCALE GENOMIC DNA]</scope>
    <source>
        <strain evidence="11 12">DSM 46831</strain>
    </source>
</reference>
<keyword evidence="8 9" id="KW-0472">Membrane</keyword>
<dbReference type="Proteomes" id="UP000294746">
    <property type="component" value="Unassembled WGS sequence"/>
</dbReference>
<sequence length="421" mass="44713">MTKKEETIIETLIENNNQNQKSSSGRWRMAIILGGLSAFGALSIDMYLPAFPEIANEFHASPSLVQMSLTLFLIGMCVGQLFTGPLSDMIGRRKPLLIGLLSYGIISLLCIWSPSIWMFVLLRFFQGLTASAGIVISRAVVRDLYVGTELTRFCALLALVNGLAPILAPIMGAQLLSFAPWQGVFIVLSIIGLGMFGIVAWGLPDTLPAENRAQSGVRPAVLSYARILRDRTFMGYAICQGLVFAAMFAYISGSSFMVQNIYHGTATTFSIIFAINGVGIMIASQITGKLAGRFSERSLFKAGLIMSASGGGLLLIAFLNQAPLYVVLIPLFLVVSSVGVVSTSVFSLAMESQGKSAGSAAAVLGVIALVLGGVVAPFVGIAGEYTVVPLGIITTLCGIGSLSCYYFFIGTTSALQKENSY</sequence>
<dbReference type="Gene3D" id="1.20.1720.10">
    <property type="entry name" value="Multidrug resistance protein D"/>
    <property type="match status" value="1"/>
</dbReference>
<feature type="transmembrane region" description="Helical" evidence="9">
    <location>
        <begin position="233"/>
        <end position="253"/>
    </location>
</feature>
<dbReference type="PANTHER" id="PTHR23502">
    <property type="entry name" value="MAJOR FACILITATOR SUPERFAMILY"/>
    <property type="match status" value="1"/>
</dbReference>
<dbReference type="PROSITE" id="PS50850">
    <property type="entry name" value="MFS"/>
    <property type="match status" value="1"/>
</dbReference>
<keyword evidence="6 9" id="KW-0812">Transmembrane</keyword>
<evidence type="ECO:0000256" key="4">
    <source>
        <dbReference type="ARBA" id="ARBA00022448"/>
    </source>
</evidence>
<feature type="transmembrane region" description="Helical" evidence="9">
    <location>
        <begin position="64"/>
        <end position="83"/>
    </location>
</feature>
<dbReference type="PANTHER" id="PTHR23502:SF132">
    <property type="entry name" value="POLYAMINE TRANSPORTER 2-RELATED"/>
    <property type="match status" value="1"/>
</dbReference>
<dbReference type="SUPFAM" id="SSF103473">
    <property type="entry name" value="MFS general substrate transporter"/>
    <property type="match status" value="1"/>
</dbReference>
<evidence type="ECO:0000259" key="10">
    <source>
        <dbReference type="PROSITE" id="PS50850"/>
    </source>
</evidence>
<feature type="transmembrane region" description="Helical" evidence="9">
    <location>
        <begin position="27"/>
        <end position="44"/>
    </location>
</feature>
<accession>A0A4R2RT90</accession>
<feature type="transmembrane region" description="Helical" evidence="9">
    <location>
        <begin position="325"/>
        <end position="349"/>
    </location>
</feature>
<dbReference type="EMBL" id="SLXV01000024">
    <property type="protein sequence ID" value="TCP66458.1"/>
    <property type="molecule type" value="Genomic_DNA"/>
</dbReference>
<dbReference type="InterPro" id="IPR036259">
    <property type="entry name" value="MFS_trans_sf"/>
</dbReference>
<proteinExistence type="inferred from homology"/>
<dbReference type="GO" id="GO:1990961">
    <property type="term" value="P:xenobiotic detoxification by transmembrane export across the plasma membrane"/>
    <property type="evidence" value="ECO:0007669"/>
    <property type="project" value="InterPro"/>
</dbReference>
<keyword evidence="5 9" id="KW-1003">Cell membrane</keyword>
<feature type="transmembrane region" description="Helical" evidence="9">
    <location>
        <begin position="120"/>
        <end position="141"/>
    </location>
</feature>
<dbReference type="FunFam" id="1.20.1720.10:FF:000005">
    <property type="entry name" value="Bcr/CflA family efflux transporter"/>
    <property type="match status" value="1"/>
</dbReference>
<feature type="transmembrane region" description="Helical" evidence="9">
    <location>
        <begin position="387"/>
        <end position="408"/>
    </location>
</feature>
<keyword evidence="12" id="KW-1185">Reference proteome</keyword>
<comment type="subcellular location">
    <subcellularLocation>
        <location evidence="1 9">Cell membrane</location>
        <topology evidence="1 9">Multi-pass membrane protein</topology>
    </subcellularLocation>
</comment>
<gene>
    <name evidence="11" type="ORF">EDD57_12437</name>
</gene>
<evidence type="ECO:0000256" key="8">
    <source>
        <dbReference type="ARBA" id="ARBA00023136"/>
    </source>
</evidence>
<feature type="transmembrane region" description="Helical" evidence="9">
    <location>
        <begin position="181"/>
        <end position="203"/>
    </location>
</feature>
<evidence type="ECO:0000256" key="5">
    <source>
        <dbReference type="ARBA" id="ARBA00022475"/>
    </source>
</evidence>
<dbReference type="NCBIfam" id="TIGR00710">
    <property type="entry name" value="efflux_Bcr_CflA"/>
    <property type="match status" value="1"/>
</dbReference>
<dbReference type="GO" id="GO:0005886">
    <property type="term" value="C:plasma membrane"/>
    <property type="evidence" value="ECO:0007669"/>
    <property type="project" value="UniProtKB-SubCell"/>
</dbReference>
<feature type="transmembrane region" description="Helical" evidence="9">
    <location>
        <begin position="265"/>
        <end position="287"/>
    </location>
</feature>
<feature type="transmembrane region" description="Helical" evidence="9">
    <location>
        <begin position="153"/>
        <end position="175"/>
    </location>
</feature>
<evidence type="ECO:0000256" key="2">
    <source>
        <dbReference type="ARBA" id="ARBA00006236"/>
    </source>
</evidence>
<evidence type="ECO:0000313" key="12">
    <source>
        <dbReference type="Proteomes" id="UP000294746"/>
    </source>
</evidence>
<keyword evidence="4 9" id="KW-0813">Transport</keyword>
<dbReference type="InterPro" id="IPR001958">
    <property type="entry name" value="Tet-R_TetA/multi-R_MdtG-like"/>
</dbReference>
<dbReference type="GO" id="GO:0042910">
    <property type="term" value="F:xenobiotic transmembrane transporter activity"/>
    <property type="evidence" value="ECO:0007669"/>
    <property type="project" value="InterPro"/>
</dbReference>
<organism evidence="11 12">
    <name type="scientific">Baia soyae</name>
    <dbReference type="NCBI Taxonomy" id="1544746"/>
    <lineage>
        <taxon>Bacteria</taxon>
        <taxon>Bacillati</taxon>
        <taxon>Bacillota</taxon>
        <taxon>Bacilli</taxon>
        <taxon>Bacillales</taxon>
        <taxon>Thermoactinomycetaceae</taxon>
        <taxon>Baia</taxon>
    </lineage>
</organism>
<dbReference type="PRINTS" id="PR01035">
    <property type="entry name" value="TCRTETA"/>
</dbReference>
<keyword evidence="7 9" id="KW-1133">Transmembrane helix</keyword>
<dbReference type="CDD" id="cd17320">
    <property type="entry name" value="MFS_MdfA_MDR_like"/>
    <property type="match status" value="1"/>
</dbReference>
<comment type="similarity">
    <text evidence="3">Belongs to the major facilitator superfamily. TCR/Tet family.</text>
</comment>
<evidence type="ECO:0000256" key="3">
    <source>
        <dbReference type="ARBA" id="ARBA00007520"/>
    </source>
</evidence>
<dbReference type="InterPro" id="IPR011701">
    <property type="entry name" value="MFS"/>
</dbReference>
<dbReference type="Pfam" id="PF07690">
    <property type="entry name" value="MFS_1"/>
    <property type="match status" value="1"/>
</dbReference>
<dbReference type="InterPro" id="IPR004812">
    <property type="entry name" value="Efflux_drug-R_Bcr/CmlA"/>
</dbReference>